<dbReference type="InterPro" id="IPR004680">
    <property type="entry name" value="Cit_transptr-like_dom"/>
</dbReference>
<evidence type="ECO:0000256" key="3">
    <source>
        <dbReference type="ARBA" id="ARBA00022448"/>
    </source>
</evidence>
<feature type="domain" description="Citrate transporter-like" evidence="9">
    <location>
        <begin position="9"/>
        <end position="288"/>
    </location>
</feature>
<feature type="transmembrane region" description="Helical" evidence="8">
    <location>
        <begin position="235"/>
        <end position="255"/>
    </location>
</feature>
<feature type="transmembrane region" description="Helical" evidence="8">
    <location>
        <begin position="195"/>
        <end position="223"/>
    </location>
</feature>
<evidence type="ECO:0000256" key="7">
    <source>
        <dbReference type="ARBA" id="ARBA00023136"/>
    </source>
</evidence>
<keyword evidence="3" id="KW-0813">Transport</keyword>
<feature type="transmembrane region" description="Helical" evidence="8">
    <location>
        <begin position="295"/>
        <end position="318"/>
    </location>
</feature>
<keyword evidence="6 8" id="KW-1133">Transmembrane helix</keyword>
<evidence type="ECO:0000256" key="1">
    <source>
        <dbReference type="ARBA" id="ARBA00004651"/>
    </source>
</evidence>
<proteinExistence type="inferred from homology"/>
<protein>
    <recommendedName>
        <fullName evidence="9">Citrate transporter-like domain-containing protein</fullName>
    </recommendedName>
</protein>
<dbReference type="RefSeq" id="WP_193807654.1">
    <property type="nucleotide sequence ID" value="NZ_CP087714.1"/>
</dbReference>
<dbReference type="InterPro" id="IPR000802">
    <property type="entry name" value="Arsenical_pump_ArsB"/>
</dbReference>
<dbReference type="EMBL" id="CP087714">
    <property type="protein sequence ID" value="XAT64798.1"/>
    <property type="molecule type" value="Genomic_DNA"/>
</dbReference>
<evidence type="ECO:0000259" key="9">
    <source>
        <dbReference type="Pfam" id="PF03600"/>
    </source>
</evidence>
<evidence type="ECO:0000256" key="5">
    <source>
        <dbReference type="ARBA" id="ARBA00022692"/>
    </source>
</evidence>
<sequence>MKYTFETVTLLILLAMLAVLAAVFPDEAAKFSDYTDWRAILSLAGLLLVSEGARESGYLSSLAYSIAGSSKTERTLVFKLCMLSATLGAFITNDAAVMVVVPLTMSLKDHIDVRKAVALEVISANAGSTLTPIGNPQNLLIWHVWGVSFVEFTATMAKFVLVQLAVLSIMVLLVENRPVSAYSKSFRVDEFLKMLSLALLILLVIALDFGAHWFVAVVVSIYLIFFRRVVMNANWLLVAIFALMFVDFRTIASVFIHTANLTGANVFLASIVTSQIINNVPAALIMTGIGSNYPAIAAGVNIGGNGLLTASFANLIAYGIVRDSRFLREYHLFSFTYLLMCVLLVLWLFF</sequence>
<evidence type="ECO:0000256" key="4">
    <source>
        <dbReference type="ARBA" id="ARBA00022475"/>
    </source>
</evidence>
<name>A0ABZ3H7N9_GEOAI</name>
<keyword evidence="5 8" id="KW-0812">Transmembrane</keyword>
<keyword evidence="4" id="KW-1003">Cell membrane</keyword>
<feature type="transmembrane region" description="Helical" evidence="8">
    <location>
        <begin position="267"/>
        <end position="289"/>
    </location>
</feature>
<evidence type="ECO:0000313" key="11">
    <source>
        <dbReference type="Proteomes" id="UP001492541"/>
    </source>
</evidence>
<dbReference type="PRINTS" id="PR00758">
    <property type="entry name" value="ARSENICPUMP"/>
</dbReference>
<accession>A0ABZ3H7N9</accession>
<feature type="transmembrane region" description="Helical" evidence="8">
    <location>
        <begin position="76"/>
        <end position="101"/>
    </location>
</feature>
<dbReference type="PANTHER" id="PTHR43568">
    <property type="entry name" value="P PROTEIN"/>
    <property type="match status" value="1"/>
</dbReference>
<dbReference type="Proteomes" id="UP001492541">
    <property type="component" value="Chromosome"/>
</dbReference>
<reference evidence="10 11" key="1">
    <citation type="submission" date="2021-11" db="EMBL/GenBank/DDBJ databases">
        <title>Whole genome of Geoglobus acetivorans.</title>
        <authorList>
            <person name="Liu D."/>
        </authorList>
    </citation>
    <scope>NUCLEOTIDE SEQUENCE [LARGE SCALE GENOMIC DNA]</scope>
    <source>
        <strain evidence="10 11">SBH6</strain>
    </source>
</reference>
<organism evidence="10 11">
    <name type="scientific">Geoglobus acetivorans</name>
    <dbReference type="NCBI Taxonomy" id="565033"/>
    <lineage>
        <taxon>Archaea</taxon>
        <taxon>Methanobacteriati</taxon>
        <taxon>Methanobacteriota</taxon>
        <taxon>Archaeoglobi</taxon>
        <taxon>Archaeoglobales</taxon>
        <taxon>Archaeoglobaceae</taxon>
        <taxon>Geoglobus</taxon>
    </lineage>
</organism>
<feature type="transmembrane region" description="Helical" evidence="8">
    <location>
        <begin position="330"/>
        <end position="349"/>
    </location>
</feature>
<dbReference type="Pfam" id="PF03600">
    <property type="entry name" value="CitMHS"/>
    <property type="match status" value="1"/>
</dbReference>
<comment type="subcellular location">
    <subcellularLocation>
        <location evidence="1">Cell membrane</location>
        <topology evidence="1">Multi-pass membrane protein</topology>
    </subcellularLocation>
</comment>
<evidence type="ECO:0000256" key="6">
    <source>
        <dbReference type="ARBA" id="ARBA00022989"/>
    </source>
</evidence>
<dbReference type="InterPro" id="IPR051475">
    <property type="entry name" value="Diverse_Ion_Transporter"/>
</dbReference>
<dbReference type="GeneID" id="90449092"/>
<keyword evidence="7 8" id="KW-0472">Membrane</keyword>
<evidence type="ECO:0000313" key="10">
    <source>
        <dbReference type="EMBL" id="XAT64798.1"/>
    </source>
</evidence>
<gene>
    <name evidence="10" type="ORF">LPQ35_05360</name>
</gene>
<evidence type="ECO:0000256" key="2">
    <source>
        <dbReference type="ARBA" id="ARBA00009843"/>
    </source>
</evidence>
<evidence type="ECO:0000256" key="8">
    <source>
        <dbReference type="SAM" id="Phobius"/>
    </source>
</evidence>
<feature type="transmembrane region" description="Helical" evidence="8">
    <location>
        <begin position="152"/>
        <end position="174"/>
    </location>
</feature>
<keyword evidence="11" id="KW-1185">Reference proteome</keyword>
<dbReference type="PANTHER" id="PTHR43568:SF1">
    <property type="entry name" value="P PROTEIN"/>
    <property type="match status" value="1"/>
</dbReference>
<comment type="similarity">
    <text evidence="2">Belongs to the CitM (TC 2.A.11) transporter family.</text>
</comment>